<dbReference type="SUPFAM" id="SSF48208">
    <property type="entry name" value="Six-hairpin glycosidases"/>
    <property type="match status" value="1"/>
</dbReference>
<keyword evidence="4" id="KW-0732">Signal</keyword>
<evidence type="ECO:0000256" key="1">
    <source>
        <dbReference type="ARBA" id="ARBA00022801"/>
    </source>
</evidence>
<feature type="chain" id="PRO_5045877684" evidence="4">
    <location>
        <begin position="27"/>
        <end position="550"/>
    </location>
</feature>
<organism evidence="5 6">
    <name type="scientific">Luteimonas galliterrae</name>
    <dbReference type="NCBI Taxonomy" id="2940486"/>
    <lineage>
        <taxon>Bacteria</taxon>
        <taxon>Pseudomonadati</taxon>
        <taxon>Pseudomonadota</taxon>
        <taxon>Gammaproteobacteria</taxon>
        <taxon>Lysobacterales</taxon>
        <taxon>Lysobacteraceae</taxon>
        <taxon>Luteimonas</taxon>
    </lineage>
</organism>
<dbReference type="PROSITE" id="PS00927">
    <property type="entry name" value="TREHALASE_1"/>
    <property type="match status" value="1"/>
</dbReference>
<dbReference type="EMBL" id="JAMBEP010000001">
    <property type="protein sequence ID" value="MCL1634915.1"/>
    <property type="molecule type" value="Genomic_DNA"/>
</dbReference>
<dbReference type="RefSeq" id="WP_249473748.1">
    <property type="nucleotide sequence ID" value="NZ_JAMBEP010000001.1"/>
</dbReference>
<dbReference type="InterPro" id="IPR001661">
    <property type="entry name" value="Glyco_hydro_37"/>
</dbReference>
<comment type="caution">
    <text evidence="5">The sequence shown here is derived from an EMBL/GenBank/DDBJ whole genome shotgun (WGS) entry which is preliminary data.</text>
</comment>
<keyword evidence="2" id="KW-0326">Glycosidase</keyword>
<evidence type="ECO:0000256" key="4">
    <source>
        <dbReference type="SAM" id="SignalP"/>
    </source>
</evidence>
<dbReference type="NCBIfam" id="NF009774">
    <property type="entry name" value="PRK13271.1"/>
    <property type="match status" value="1"/>
</dbReference>
<dbReference type="InterPro" id="IPR008928">
    <property type="entry name" value="6-hairpin_glycosidase_sf"/>
</dbReference>
<protein>
    <submittedName>
        <fullName evidence="5">Alpha,alpha-trehalase TreF</fullName>
    </submittedName>
</protein>
<evidence type="ECO:0000313" key="6">
    <source>
        <dbReference type="Proteomes" id="UP001431217"/>
    </source>
</evidence>
<proteinExistence type="predicted"/>
<dbReference type="PROSITE" id="PS00928">
    <property type="entry name" value="TREHALASE_2"/>
    <property type="match status" value="1"/>
</dbReference>
<dbReference type="Gene3D" id="1.50.10.10">
    <property type="match status" value="1"/>
</dbReference>
<dbReference type="InterPro" id="IPR018232">
    <property type="entry name" value="Glyco_hydro_37_CS"/>
</dbReference>
<sequence length="550" mass="61762">MRMPHTNKAVWILLCWLSLLCAPAFAQTCVPGYPQLYGRLFEDAQKALPDGKWLMDSRPTQPPAGIVAEYENLRAQPGFDLKKFLAEQFVQPPENDHDYRTNPDHDVRQHIDALWTVLERKPGTSDGRTSLLPLPYRYIVPGGRFNEIYYWDSYFTMLGLEESGRHDLAVDMVRNFAWLIDHYGHIPNGNRTYYLGRSQPPFFAAMVNLLAERDGKKTLTAYLPQLEKEYAFWMEGSEGLARGQAHRRVVRLADGALLNRYWDDCDTPREESYGNDVATAAASGRPLAEVYRNLRAGAESGWDFSSRWLADGKTLATIRVVDIAPPDLNSLLYNLETTLAEAYAASRQTDKAAQMRKRADERKAAILRHLWNPELGVFSDYLWKEDKRTDHVTAATLYPLFFGIAEQRQADQVAERVRASLLQPHGLSTTTIDTGQQWDAPNGWAPLQWIAIQGLNAYGQKDLATTIAERWMRLNIALYKKTGKLVEKYDVTGAAVGGGGEYPLQDGFGWTNGVLRKLIVLYPAAAKPDPAQARADAPASEPLAAQASSP</sequence>
<dbReference type="Pfam" id="PF01204">
    <property type="entry name" value="Trehalase"/>
    <property type="match status" value="1"/>
</dbReference>
<evidence type="ECO:0000256" key="3">
    <source>
        <dbReference type="SAM" id="MobiDB-lite"/>
    </source>
</evidence>
<evidence type="ECO:0000313" key="5">
    <source>
        <dbReference type="EMBL" id="MCL1634915.1"/>
    </source>
</evidence>
<accession>A0ABT0MKZ2</accession>
<dbReference type="PRINTS" id="PR00744">
    <property type="entry name" value="GLHYDRLASE37"/>
</dbReference>
<feature type="region of interest" description="Disordered" evidence="3">
    <location>
        <begin position="530"/>
        <end position="550"/>
    </location>
</feature>
<dbReference type="PANTHER" id="PTHR23403:SF1">
    <property type="entry name" value="TREHALASE"/>
    <property type="match status" value="1"/>
</dbReference>
<dbReference type="Proteomes" id="UP001431217">
    <property type="component" value="Unassembled WGS sequence"/>
</dbReference>
<dbReference type="PANTHER" id="PTHR23403">
    <property type="entry name" value="TREHALASE"/>
    <property type="match status" value="1"/>
</dbReference>
<feature type="signal peptide" evidence="4">
    <location>
        <begin position="1"/>
        <end position="26"/>
    </location>
</feature>
<dbReference type="InterPro" id="IPR012341">
    <property type="entry name" value="6hp_glycosidase-like_sf"/>
</dbReference>
<reference evidence="5 6" key="1">
    <citation type="submission" date="2022-05" db="EMBL/GenBank/DDBJ databases">
        <title>Luteimonas sp. SX5, whole genome shotgun sequencing project.</title>
        <authorList>
            <person name="Zhao G."/>
            <person name="Shen L."/>
        </authorList>
    </citation>
    <scope>NUCLEOTIDE SEQUENCE [LARGE SCALE GENOMIC DNA]</scope>
    <source>
        <strain evidence="5 6">SX5</strain>
    </source>
</reference>
<name>A0ABT0MKZ2_9GAMM</name>
<gene>
    <name evidence="5" type="primary">treF</name>
    <name evidence="5" type="ORF">M2650_09770</name>
</gene>
<feature type="compositionally biased region" description="Low complexity" evidence="3">
    <location>
        <begin position="530"/>
        <end position="539"/>
    </location>
</feature>
<keyword evidence="6" id="KW-1185">Reference proteome</keyword>
<dbReference type="NCBIfam" id="NF009773">
    <property type="entry name" value="PRK13270.1"/>
    <property type="match status" value="1"/>
</dbReference>
<keyword evidence="1" id="KW-0378">Hydrolase</keyword>
<evidence type="ECO:0000256" key="2">
    <source>
        <dbReference type="ARBA" id="ARBA00023295"/>
    </source>
</evidence>